<dbReference type="EMBL" id="UINC01007621">
    <property type="protein sequence ID" value="SVA34300.1"/>
    <property type="molecule type" value="Genomic_DNA"/>
</dbReference>
<sequence>MKDKLKIILIILTIFACVEDYDIDPYVDISYDSYGNLGFEDGIIHWNGHANRYSSISIESDPFEGLNSLKLSISVDTSSFEGSSESVFAEISKSLDVIQGDTISLSFQLRSSFNDQTEGVSLFNTKVFHDLEGQVIEEEQDTINQISTQWQMINVKYPIPQDAGSLVFGVRIAGVHEAVHALVDDFTISIDPLSNQVPSEFSLLSPADGSSLPSDEQIELSWASSNDLDGDLVTYDLQIWTDAIIENYLANSDLEELVTHWLGDEIPSDWDFWPYYFHNVFSYPQFGDSIYNESYIYSGAHSMWITGDFTGQSNKTILYQSFSANYIPPGTRVTFSGYMLNPSTDPIRNNNQGYISIDQFTSGGSTMSNSTWILNHTAESITSSHSLDEWHYFEVSSTTEENTNHLQIRINYEQFNDDSGTVFIDDLTINTNNTRLILLESEDIDTTSISIDRTVFTDPYDFNTRESLIYYWDIKANDNFSTSTSQNGPFRLNLNQ</sequence>
<dbReference type="PROSITE" id="PS51257">
    <property type="entry name" value="PROKAR_LIPOPROTEIN"/>
    <property type="match status" value="1"/>
</dbReference>
<accession>A0A381V1P6</accession>
<evidence type="ECO:0000313" key="1">
    <source>
        <dbReference type="EMBL" id="SVA34300.1"/>
    </source>
</evidence>
<protein>
    <submittedName>
        <fullName evidence="1">Uncharacterized protein</fullName>
    </submittedName>
</protein>
<dbReference type="Gene3D" id="2.60.120.260">
    <property type="entry name" value="Galactose-binding domain-like"/>
    <property type="match status" value="2"/>
</dbReference>
<reference evidence="1" key="1">
    <citation type="submission" date="2018-05" db="EMBL/GenBank/DDBJ databases">
        <authorList>
            <person name="Lanie J.A."/>
            <person name="Ng W.-L."/>
            <person name="Kazmierczak K.M."/>
            <person name="Andrzejewski T.M."/>
            <person name="Davidsen T.M."/>
            <person name="Wayne K.J."/>
            <person name="Tettelin H."/>
            <person name="Glass J.I."/>
            <person name="Rusch D."/>
            <person name="Podicherti R."/>
            <person name="Tsui H.-C.T."/>
            <person name="Winkler M.E."/>
        </authorList>
    </citation>
    <scope>NUCLEOTIDE SEQUENCE</scope>
</reference>
<name>A0A381V1P6_9ZZZZ</name>
<gene>
    <name evidence="1" type="ORF">METZ01_LOCUS87154</name>
</gene>
<organism evidence="1">
    <name type="scientific">marine metagenome</name>
    <dbReference type="NCBI Taxonomy" id="408172"/>
    <lineage>
        <taxon>unclassified sequences</taxon>
        <taxon>metagenomes</taxon>
        <taxon>ecological metagenomes</taxon>
    </lineage>
</organism>
<dbReference type="AlphaFoldDB" id="A0A381V1P6"/>
<proteinExistence type="predicted"/>